<protein>
    <submittedName>
        <fullName evidence="2">Uncharacterized protein</fullName>
    </submittedName>
</protein>
<proteinExistence type="predicted"/>
<comment type="caution">
    <text evidence="2">The sequence shown here is derived from an EMBL/GenBank/DDBJ whole genome shotgun (WGS) entry which is preliminary data.</text>
</comment>
<feature type="compositionally biased region" description="Low complexity" evidence="1">
    <location>
        <begin position="42"/>
        <end position="53"/>
    </location>
</feature>
<evidence type="ECO:0000313" key="2">
    <source>
        <dbReference type="EMBL" id="GAG14918.1"/>
    </source>
</evidence>
<gene>
    <name evidence="2" type="ORF">S01H1_57767</name>
</gene>
<accession>X0VR19</accession>
<dbReference type="InterPro" id="IPR038610">
    <property type="entry name" value="FliK-like_C_sf"/>
</dbReference>
<feature type="region of interest" description="Disordered" evidence="1">
    <location>
        <begin position="1"/>
        <end position="151"/>
    </location>
</feature>
<feature type="compositionally biased region" description="Basic and acidic residues" evidence="1">
    <location>
        <begin position="79"/>
        <end position="100"/>
    </location>
</feature>
<dbReference type="EMBL" id="BARS01037696">
    <property type="protein sequence ID" value="GAG14918.1"/>
    <property type="molecule type" value="Genomic_DNA"/>
</dbReference>
<sequence>PKKEAGAQSRTDLSPPATKPAAVLAGLRAAPRQETEKKPNPAQAQKVVVRKVQGPVGPDAAPKKEAAAPSRTDAPDPGAKSDRVLAEFRAALRDGGEKKPNPAQAQRPPVQNGQEPSEPPAAENDAPGGRSLAGLPSHANGQWADGKPEGNATRRVPAALAEQVKANSPTGDPLATDGLHGWKQYVTQSPDTVAPHVRRAARQAVARLRAEVVRDAQFIQRNGTCEIRVQLHPPELGRIRVTIQARHGKLEVKMKV</sequence>
<feature type="non-terminal residue" evidence="2">
    <location>
        <position position="1"/>
    </location>
</feature>
<organism evidence="2">
    <name type="scientific">marine sediment metagenome</name>
    <dbReference type="NCBI Taxonomy" id="412755"/>
    <lineage>
        <taxon>unclassified sequences</taxon>
        <taxon>metagenomes</taxon>
        <taxon>ecological metagenomes</taxon>
    </lineage>
</organism>
<feature type="non-terminal residue" evidence="2">
    <location>
        <position position="256"/>
    </location>
</feature>
<dbReference type="Gene3D" id="3.30.750.140">
    <property type="match status" value="1"/>
</dbReference>
<name>X0VR19_9ZZZZ</name>
<dbReference type="AlphaFoldDB" id="X0VR19"/>
<evidence type="ECO:0000256" key="1">
    <source>
        <dbReference type="SAM" id="MobiDB-lite"/>
    </source>
</evidence>
<reference evidence="2" key="1">
    <citation type="journal article" date="2014" name="Front. Microbiol.">
        <title>High frequency of phylogenetically diverse reductive dehalogenase-homologous genes in deep subseafloor sedimentary metagenomes.</title>
        <authorList>
            <person name="Kawai M."/>
            <person name="Futagami T."/>
            <person name="Toyoda A."/>
            <person name="Takaki Y."/>
            <person name="Nishi S."/>
            <person name="Hori S."/>
            <person name="Arai W."/>
            <person name="Tsubouchi T."/>
            <person name="Morono Y."/>
            <person name="Uchiyama I."/>
            <person name="Ito T."/>
            <person name="Fujiyama A."/>
            <person name="Inagaki F."/>
            <person name="Takami H."/>
        </authorList>
    </citation>
    <scope>NUCLEOTIDE SEQUENCE</scope>
    <source>
        <strain evidence="2">Expedition CK06-06</strain>
    </source>
</reference>